<dbReference type="AlphaFoldDB" id="A0A9P5Z2Q9"/>
<evidence type="ECO:0000313" key="2">
    <source>
        <dbReference type="Proteomes" id="UP000807469"/>
    </source>
</evidence>
<evidence type="ECO:0000313" key="1">
    <source>
        <dbReference type="EMBL" id="KAF9480357.1"/>
    </source>
</evidence>
<dbReference type="OrthoDB" id="10624392at2759"/>
<gene>
    <name evidence="1" type="ORF">BDN70DRAFT_894227</name>
</gene>
<protein>
    <submittedName>
        <fullName evidence="1">Uncharacterized protein</fullName>
    </submittedName>
</protein>
<organism evidence="1 2">
    <name type="scientific">Pholiota conissans</name>
    <dbReference type="NCBI Taxonomy" id="109636"/>
    <lineage>
        <taxon>Eukaryota</taxon>
        <taxon>Fungi</taxon>
        <taxon>Dikarya</taxon>
        <taxon>Basidiomycota</taxon>
        <taxon>Agaricomycotina</taxon>
        <taxon>Agaricomycetes</taxon>
        <taxon>Agaricomycetidae</taxon>
        <taxon>Agaricales</taxon>
        <taxon>Agaricineae</taxon>
        <taxon>Strophariaceae</taxon>
        <taxon>Pholiota</taxon>
    </lineage>
</organism>
<dbReference type="EMBL" id="MU155196">
    <property type="protein sequence ID" value="KAF9480357.1"/>
    <property type="molecule type" value="Genomic_DNA"/>
</dbReference>
<proteinExistence type="predicted"/>
<reference evidence="1" key="1">
    <citation type="submission" date="2020-11" db="EMBL/GenBank/DDBJ databases">
        <authorList>
            <consortium name="DOE Joint Genome Institute"/>
            <person name="Ahrendt S."/>
            <person name="Riley R."/>
            <person name="Andreopoulos W."/>
            <person name="Labutti K."/>
            <person name="Pangilinan J."/>
            <person name="Ruiz-Duenas F.J."/>
            <person name="Barrasa J.M."/>
            <person name="Sanchez-Garcia M."/>
            <person name="Camarero S."/>
            <person name="Miyauchi S."/>
            <person name="Serrano A."/>
            <person name="Linde D."/>
            <person name="Babiker R."/>
            <person name="Drula E."/>
            <person name="Ayuso-Fernandez I."/>
            <person name="Pacheco R."/>
            <person name="Padilla G."/>
            <person name="Ferreira P."/>
            <person name="Barriuso J."/>
            <person name="Kellner H."/>
            <person name="Castanera R."/>
            <person name="Alfaro M."/>
            <person name="Ramirez L."/>
            <person name="Pisabarro A.G."/>
            <person name="Kuo A."/>
            <person name="Tritt A."/>
            <person name="Lipzen A."/>
            <person name="He G."/>
            <person name="Yan M."/>
            <person name="Ng V."/>
            <person name="Cullen D."/>
            <person name="Martin F."/>
            <person name="Rosso M.-N."/>
            <person name="Henrissat B."/>
            <person name="Hibbett D."/>
            <person name="Martinez A.T."/>
            <person name="Grigoriev I.V."/>
        </authorList>
    </citation>
    <scope>NUCLEOTIDE SEQUENCE</scope>
    <source>
        <strain evidence="1">CIRM-BRFM 674</strain>
    </source>
</reference>
<comment type="caution">
    <text evidence="1">The sequence shown here is derived from an EMBL/GenBank/DDBJ whole genome shotgun (WGS) entry which is preliminary data.</text>
</comment>
<accession>A0A9P5Z2Q9</accession>
<sequence length="190" mass="20955">MGLFAVQTKSESESNTDLSGVVTIEYDAVDDCHYYVDASDGLKWSAAGPAADSELVILKEANFKESLHKERNIWRLLQRPAKADATVTQTNMTVAEDIRTKKEARASINIQDSLSSLKIPELDLGRPFAVGLPIGSAVALSQSPTYVSANRVEAQTRKRPHQTGTVECILYEMTEVEKYRAMPLLPILTK</sequence>
<name>A0A9P5Z2Q9_9AGAR</name>
<keyword evidence="2" id="KW-1185">Reference proteome</keyword>
<dbReference type="Proteomes" id="UP000807469">
    <property type="component" value="Unassembled WGS sequence"/>
</dbReference>